<organism evidence="9 10">
    <name type="scientific">Spraguea lophii (strain 42_110)</name>
    <name type="common">Microsporidian parasite</name>
    <dbReference type="NCBI Taxonomy" id="1358809"/>
    <lineage>
        <taxon>Eukaryota</taxon>
        <taxon>Fungi</taxon>
        <taxon>Fungi incertae sedis</taxon>
        <taxon>Microsporidia</taxon>
        <taxon>Spragueidae</taxon>
        <taxon>Spraguea</taxon>
    </lineage>
</organism>
<keyword evidence="5" id="KW-0539">Nucleus</keyword>
<dbReference type="OMA" id="LNQACNP"/>
<dbReference type="GO" id="GO:0005669">
    <property type="term" value="C:transcription factor TFIID complex"/>
    <property type="evidence" value="ECO:0007669"/>
    <property type="project" value="InterPro"/>
</dbReference>
<evidence type="ECO:0000256" key="3">
    <source>
        <dbReference type="ARBA" id="ARBA00023015"/>
    </source>
</evidence>
<dbReference type="InterPro" id="IPR006809">
    <property type="entry name" value="TAFII28_dom"/>
</dbReference>
<evidence type="ECO:0000259" key="8">
    <source>
        <dbReference type="Pfam" id="PF04719"/>
    </source>
</evidence>
<evidence type="ECO:0000313" key="10">
    <source>
        <dbReference type="Proteomes" id="UP000014978"/>
    </source>
</evidence>
<sequence>MQYSYCYFNYYIITILLFCYFIPMDKTEDTKQKGKEKEVFSDSSIDSTSSDIAEINKDERQQIIQKLVTNMSTEEEARYESFRRSGFGKNITRKIVSEILNQACNPNFLISVSGISKIFVGEMVDEALKIQKQWDDKGPLLPSHIHEAYRRIYYRNPNMKNNKFDRPW</sequence>
<keyword evidence="3" id="KW-0805">Transcription regulation</keyword>
<dbReference type="PANTHER" id="PTHR13218:SF8">
    <property type="entry name" value="TRANSCRIPTION INITIATION FACTOR TFIID SUBUNIT 11"/>
    <property type="match status" value="1"/>
</dbReference>
<keyword evidence="7" id="KW-0472">Membrane</keyword>
<keyword evidence="9" id="KW-0396">Initiation factor</keyword>
<gene>
    <name evidence="9" type="ORF">SLOPH_1971</name>
</gene>
<evidence type="ECO:0000313" key="9">
    <source>
        <dbReference type="EMBL" id="EPR77992.1"/>
    </source>
</evidence>
<dbReference type="GO" id="GO:0046982">
    <property type="term" value="F:protein heterodimerization activity"/>
    <property type="evidence" value="ECO:0007669"/>
    <property type="project" value="InterPro"/>
</dbReference>
<keyword evidence="4" id="KW-0804">Transcription</keyword>
<dbReference type="CDD" id="cd08048">
    <property type="entry name" value="HFD_TAF11"/>
    <property type="match status" value="1"/>
</dbReference>
<dbReference type="InterPro" id="IPR045127">
    <property type="entry name" value="TAF11-like"/>
</dbReference>
<comment type="caution">
    <text evidence="9">The sequence shown here is derived from an EMBL/GenBank/DDBJ whole genome shotgun (WGS) entry which is preliminary data.</text>
</comment>
<keyword evidence="9" id="KW-0648">Protein biosynthesis</keyword>
<name>S7W8C8_SPRLO</name>
<feature type="domain" description="TAFII28-like protein" evidence="8">
    <location>
        <begin position="67"/>
        <end position="151"/>
    </location>
</feature>
<dbReference type="STRING" id="1358809.S7W8C8"/>
<dbReference type="GO" id="GO:0003743">
    <property type="term" value="F:translation initiation factor activity"/>
    <property type="evidence" value="ECO:0007669"/>
    <property type="project" value="UniProtKB-KW"/>
</dbReference>
<comment type="similarity">
    <text evidence="2">Belongs to the TAF11 family.</text>
</comment>
<dbReference type="AlphaFoldDB" id="S7W8C8"/>
<dbReference type="PANTHER" id="PTHR13218">
    <property type="entry name" value="TRANSCRIPTION INITIATION FACTOR TFIID SUBUNIT 11-RELATED"/>
    <property type="match status" value="1"/>
</dbReference>
<feature type="transmembrane region" description="Helical" evidence="7">
    <location>
        <begin position="6"/>
        <end position="23"/>
    </location>
</feature>
<keyword evidence="10" id="KW-1185">Reference proteome</keyword>
<dbReference type="GO" id="GO:0016251">
    <property type="term" value="F:RNA polymerase II general transcription initiation factor activity"/>
    <property type="evidence" value="ECO:0007669"/>
    <property type="project" value="TreeGrafter"/>
</dbReference>
<dbReference type="Gene3D" id="1.10.20.10">
    <property type="entry name" value="Histone, subunit A"/>
    <property type="match status" value="1"/>
</dbReference>
<accession>S7W8C8</accession>
<reference evidence="10" key="1">
    <citation type="journal article" date="2013" name="PLoS Genet.">
        <title>The genome of Spraguea lophii and the basis of host-microsporidian interactions.</title>
        <authorList>
            <person name="Campbell S.E."/>
            <person name="Williams T.A."/>
            <person name="Yousuf A."/>
            <person name="Soanes D.M."/>
            <person name="Paszkiewicz K.H."/>
            <person name="Williams B.A.P."/>
        </authorList>
    </citation>
    <scope>NUCLEOTIDE SEQUENCE [LARGE SCALE GENOMIC DNA]</scope>
    <source>
        <strain evidence="10">42_110</strain>
    </source>
</reference>
<dbReference type="VEuPathDB" id="MicrosporidiaDB:SLOPH_1971"/>
<dbReference type="SUPFAM" id="SSF47113">
    <property type="entry name" value="Histone-fold"/>
    <property type="match status" value="1"/>
</dbReference>
<keyword evidence="7" id="KW-0812">Transmembrane</keyword>
<dbReference type="Proteomes" id="UP000014978">
    <property type="component" value="Unassembled WGS sequence"/>
</dbReference>
<proteinExistence type="inferred from homology"/>
<dbReference type="EMBL" id="ATCN01001098">
    <property type="protein sequence ID" value="EPR77992.1"/>
    <property type="molecule type" value="Genomic_DNA"/>
</dbReference>
<comment type="subcellular location">
    <subcellularLocation>
        <location evidence="1">Nucleus</location>
    </subcellularLocation>
</comment>
<protein>
    <recommendedName>
        <fullName evidence="6">Transcription initiation factor TFIID subunit 11</fullName>
    </recommendedName>
</protein>
<dbReference type="HOGENOM" id="CLU_088696_2_1_1"/>
<keyword evidence="7" id="KW-1133">Transmembrane helix</keyword>
<evidence type="ECO:0000256" key="6">
    <source>
        <dbReference type="ARBA" id="ARBA00072882"/>
    </source>
</evidence>
<evidence type="ECO:0000256" key="1">
    <source>
        <dbReference type="ARBA" id="ARBA00004123"/>
    </source>
</evidence>
<dbReference type="InterPro" id="IPR009072">
    <property type="entry name" value="Histone-fold"/>
</dbReference>
<evidence type="ECO:0000256" key="5">
    <source>
        <dbReference type="ARBA" id="ARBA00023242"/>
    </source>
</evidence>
<dbReference type="Pfam" id="PF04719">
    <property type="entry name" value="TAFII28"/>
    <property type="match status" value="1"/>
</dbReference>
<evidence type="ECO:0000256" key="2">
    <source>
        <dbReference type="ARBA" id="ARBA00009788"/>
    </source>
</evidence>
<evidence type="ECO:0000256" key="7">
    <source>
        <dbReference type="SAM" id="Phobius"/>
    </source>
</evidence>
<dbReference type="FunFam" id="1.10.20.10:FF:000061">
    <property type="entry name" value="TFIID subunit"/>
    <property type="match status" value="1"/>
</dbReference>
<dbReference type="OrthoDB" id="28335at2759"/>
<evidence type="ECO:0000256" key="4">
    <source>
        <dbReference type="ARBA" id="ARBA00023163"/>
    </source>
</evidence>
<dbReference type="GO" id="GO:0051123">
    <property type="term" value="P:RNA polymerase II preinitiation complex assembly"/>
    <property type="evidence" value="ECO:0007669"/>
    <property type="project" value="InterPro"/>
</dbReference>
<dbReference type="InParanoid" id="S7W8C8"/>
<dbReference type="FunCoup" id="S7W8C8">
    <property type="interactions" value="93"/>
</dbReference>